<dbReference type="AlphaFoldDB" id="I7GC01"/>
<feature type="region of interest" description="Disordered" evidence="1">
    <location>
        <begin position="1"/>
        <end position="39"/>
    </location>
</feature>
<proteinExistence type="evidence at transcript level"/>
<evidence type="ECO:0000256" key="1">
    <source>
        <dbReference type="SAM" id="MobiDB-lite"/>
    </source>
</evidence>
<dbReference type="EMBL" id="AB172387">
    <property type="protein sequence ID" value="BAE89449.1"/>
    <property type="molecule type" value="mRNA"/>
</dbReference>
<protein>
    <submittedName>
        <fullName evidence="2">Macaca fascicularis brain cDNA clone: QflA-17911, similar to human pannexin 2 (PANX2), mRNA, RefSeq: NM_052839.2</fullName>
    </submittedName>
</protein>
<organism evidence="2">
    <name type="scientific">Macaca fascicularis</name>
    <name type="common">Crab-eating macaque</name>
    <name type="synonym">Cynomolgus monkey</name>
    <dbReference type="NCBI Taxonomy" id="9541"/>
    <lineage>
        <taxon>Eukaryota</taxon>
        <taxon>Metazoa</taxon>
        <taxon>Chordata</taxon>
        <taxon>Craniata</taxon>
        <taxon>Vertebrata</taxon>
        <taxon>Euteleostomi</taxon>
        <taxon>Mammalia</taxon>
        <taxon>Eutheria</taxon>
        <taxon>Euarchontoglires</taxon>
        <taxon>Primates</taxon>
        <taxon>Haplorrhini</taxon>
        <taxon>Catarrhini</taxon>
        <taxon>Cercopithecidae</taxon>
        <taxon>Cercopithecinae</taxon>
        <taxon>Macaca</taxon>
    </lineage>
</organism>
<feature type="compositionally biased region" description="Basic residues" evidence="1">
    <location>
        <begin position="1"/>
        <end position="10"/>
    </location>
</feature>
<accession>I7GC01</accession>
<evidence type="ECO:0000313" key="2">
    <source>
        <dbReference type="EMBL" id="BAE89449.1"/>
    </source>
</evidence>
<reference evidence="2" key="1">
    <citation type="journal article" date="2007" name="PLoS Biol.">
        <title>Rate of evolution in brain-expressed genes in humans and other primates.</title>
        <authorList>
            <person name="Wang H.-Y."/>
            <person name="Chien H.-C."/>
            <person name="Osada N."/>
            <person name="Hashimoto K."/>
            <person name="Sugano S."/>
            <person name="Gojobori T."/>
            <person name="Chou C.-K."/>
            <person name="Tsai S.-F."/>
            <person name="Wu C.-I."/>
            <person name="Shen C.-K.J."/>
        </authorList>
    </citation>
    <scope>NUCLEOTIDE SEQUENCE</scope>
</reference>
<sequence>MLRSPRRKSRTPQSQPGQCFPRGARSTSAHLPPRLLWPL</sequence>
<name>I7GC01_MACFA</name>